<sequence length="137" mass="15927">MIERLRRLYKIAVSQYGMRKGWNIVRDGEIVGRLEDPEFADMFWGSYRVKASGDEVLDSGFWDRGVFDFVSIELGEVAPHAFGVWKGKPCDGGRIFMRGLYIQPKTNARRGLSGCWSVFYRSGKIRIKKWINRFRPL</sequence>
<keyword evidence="1" id="KW-0614">Plasmid</keyword>
<evidence type="ECO:0000313" key="1">
    <source>
        <dbReference type="EMBL" id="BDD12973.1"/>
    </source>
</evidence>
<geneLocation type="plasmid" evidence="1 2">
    <name>pFA9</name>
</geneLocation>
<gene>
    <name evidence="1" type="ORF">FUAX_54050</name>
</gene>
<dbReference type="KEGG" id="fax:FUAX_54050"/>
<name>A0AAU9CS82_9BACT</name>
<accession>A0AAU9CS82</accession>
<dbReference type="Proteomes" id="UP001348817">
    <property type="component" value="Plasmid pFA9"/>
</dbReference>
<dbReference type="AlphaFoldDB" id="A0AAU9CS82"/>
<proteinExistence type="predicted"/>
<reference evidence="1 2" key="1">
    <citation type="submission" date="2021-12" db="EMBL/GenBank/DDBJ databases">
        <title>Genome sequencing of bacteria with rrn-lacking chromosome and rrn-plasmid.</title>
        <authorList>
            <person name="Anda M."/>
            <person name="Iwasaki W."/>
        </authorList>
    </citation>
    <scope>NUCLEOTIDE SEQUENCE [LARGE SCALE GENOMIC DNA]</scope>
    <source>
        <strain evidence="1 2">DSM 100852</strain>
        <plasmid evidence="1 2">pFA9</plasmid>
    </source>
</reference>
<protein>
    <submittedName>
        <fullName evidence="1">Uncharacterized protein</fullName>
    </submittedName>
</protein>
<keyword evidence="2" id="KW-1185">Reference proteome</keyword>
<dbReference type="EMBL" id="AP025323">
    <property type="protein sequence ID" value="BDD12973.1"/>
    <property type="molecule type" value="Genomic_DNA"/>
</dbReference>
<evidence type="ECO:0000313" key="2">
    <source>
        <dbReference type="Proteomes" id="UP001348817"/>
    </source>
</evidence>
<organism evidence="1 2">
    <name type="scientific">Fulvitalea axinellae</name>
    <dbReference type="NCBI Taxonomy" id="1182444"/>
    <lineage>
        <taxon>Bacteria</taxon>
        <taxon>Pseudomonadati</taxon>
        <taxon>Bacteroidota</taxon>
        <taxon>Cytophagia</taxon>
        <taxon>Cytophagales</taxon>
        <taxon>Persicobacteraceae</taxon>
        <taxon>Fulvitalea</taxon>
    </lineage>
</organism>
<dbReference type="RefSeq" id="WP_338396197.1">
    <property type="nucleotide sequence ID" value="NZ_AP025323.1"/>
</dbReference>